<dbReference type="RefSeq" id="XP_001796754.1">
    <property type="nucleotide sequence ID" value="XM_001796702.1"/>
</dbReference>
<feature type="compositionally biased region" description="Low complexity" evidence="3">
    <location>
        <begin position="1197"/>
        <end position="1207"/>
    </location>
</feature>
<dbReference type="Pfam" id="PF00076">
    <property type="entry name" value="RRM_1"/>
    <property type="match status" value="1"/>
</dbReference>
<dbReference type="VEuPathDB" id="FungiDB:JI435_063820"/>
<dbReference type="FunFam" id="3.30.70.330:FF:000257">
    <property type="entry name" value="CCR4-NOT core complex subunit Not4"/>
    <property type="match status" value="1"/>
</dbReference>
<dbReference type="Gene3D" id="3.30.70.330">
    <property type="match status" value="1"/>
</dbReference>
<feature type="compositionally biased region" description="Basic and acidic residues" evidence="3">
    <location>
        <begin position="1156"/>
        <end position="1170"/>
    </location>
</feature>
<feature type="compositionally biased region" description="Basic residues" evidence="3">
    <location>
        <begin position="661"/>
        <end position="672"/>
    </location>
</feature>
<dbReference type="PANTHER" id="PTHR12603:SF0">
    <property type="entry name" value="CCR4-NOT TRANSCRIPTION COMPLEX SUBUNIT 4"/>
    <property type="match status" value="1"/>
</dbReference>
<feature type="compositionally biased region" description="Basic and acidic residues" evidence="3">
    <location>
        <begin position="1246"/>
        <end position="1258"/>
    </location>
</feature>
<feature type="region of interest" description="Disordered" evidence="3">
    <location>
        <begin position="240"/>
        <end position="426"/>
    </location>
</feature>
<feature type="compositionally biased region" description="Polar residues" evidence="3">
    <location>
        <begin position="1119"/>
        <end position="1134"/>
    </location>
</feature>
<reference evidence="6" key="1">
    <citation type="journal article" date="2007" name="Plant Cell">
        <title>Dothideomycete-plant interactions illuminated by genome sequencing and EST analysis of the wheat pathogen Stagonospora nodorum.</title>
        <authorList>
            <person name="Hane J.K."/>
            <person name="Lowe R.G."/>
            <person name="Solomon P.S."/>
            <person name="Tan K.C."/>
            <person name="Schoch C.L."/>
            <person name="Spatafora J.W."/>
            <person name="Crous P.W."/>
            <person name="Kodira C."/>
            <person name="Birren B.W."/>
            <person name="Galagan J.E."/>
            <person name="Torriani S.F."/>
            <person name="McDonald B.A."/>
            <person name="Oliver R.P."/>
        </authorList>
    </citation>
    <scope>NUCLEOTIDE SEQUENCE [LARGE SCALE GENOMIC DNA]</scope>
    <source>
        <strain evidence="6">SN15 / ATCC MYA-4574 / FGSC 10173</strain>
    </source>
</reference>
<feature type="compositionally biased region" description="Low complexity" evidence="3">
    <location>
        <begin position="1033"/>
        <end position="1057"/>
    </location>
</feature>
<evidence type="ECO:0000313" key="5">
    <source>
        <dbReference type="EMBL" id="EAT86213.2"/>
    </source>
</evidence>
<evidence type="ECO:0000256" key="3">
    <source>
        <dbReference type="SAM" id="MobiDB-lite"/>
    </source>
</evidence>
<feature type="compositionally biased region" description="Polar residues" evidence="3">
    <location>
        <begin position="1009"/>
        <end position="1027"/>
    </location>
</feature>
<dbReference type="SUPFAM" id="SSF54928">
    <property type="entry name" value="RNA-binding domain, RBD"/>
    <property type="match status" value="1"/>
</dbReference>
<dbReference type="Gene3D" id="3.30.40.10">
    <property type="entry name" value="Zinc/RING finger domain, C3HC4 (zinc finger)"/>
    <property type="match status" value="1"/>
</dbReference>
<feature type="compositionally biased region" description="Polar residues" evidence="3">
    <location>
        <begin position="892"/>
        <end position="905"/>
    </location>
</feature>
<dbReference type="FunFam" id="3.30.40.10:FF:001441">
    <property type="entry name" value="RNA binding (RRM/RBD/RNP motifs) family protein"/>
    <property type="match status" value="1"/>
</dbReference>
<feature type="compositionally biased region" description="Polar residues" evidence="3">
    <location>
        <begin position="262"/>
        <end position="281"/>
    </location>
</feature>
<feature type="region of interest" description="Disordered" evidence="3">
    <location>
        <begin position="1188"/>
        <end position="1258"/>
    </location>
</feature>
<dbReference type="EMBL" id="CH445333">
    <property type="protein sequence ID" value="EAT86213.2"/>
    <property type="molecule type" value="Genomic_DNA"/>
</dbReference>
<feature type="compositionally biased region" description="Low complexity" evidence="3">
    <location>
        <begin position="851"/>
        <end position="877"/>
    </location>
</feature>
<dbReference type="InterPro" id="IPR035979">
    <property type="entry name" value="RBD_domain_sf"/>
</dbReference>
<dbReference type="KEGG" id="pno:SNOG_06382"/>
<dbReference type="InterPro" id="IPR013083">
    <property type="entry name" value="Znf_RING/FYVE/PHD"/>
</dbReference>
<dbReference type="GO" id="GO:0003723">
    <property type="term" value="F:RNA binding"/>
    <property type="evidence" value="ECO:0007669"/>
    <property type="project" value="UniProtKB-UniRule"/>
</dbReference>
<name>Q0UPD2_PHANO</name>
<keyword evidence="1" id="KW-0694">RNA-binding</keyword>
<dbReference type="PANTHER" id="PTHR12603">
    <property type="entry name" value="CCR4-NOT TRANSCRIPTION COMPLEX RELATED"/>
    <property type="match status" value="1"/>
</dbReference>
<dbReference type="PROSITE" id="PS50102">
    <property type="entry name" value="RRM"/>
    <property type="match status" value="1"/>
</dbReference>
<feature type="compositionally biased region" description="Polar residues" evidence="3">
    <location>
        <begin position="962"/>
        <end position="972"/>
    </location>
</feature>
<sequence length="1648" mass="175870">MGAQVQNSTPITTSASLSAPLYFSRRLFELVLLSLLRPRVYANNTFTATLAPLRASATDTLEHAHHILHHHHVPPTTQISLSTMKRRNAAHYICQFCYNNIKTTMNGLCPACRRPYDDSTIEWKTISPEEHKQQIAQKAKKNAQIRQKEAQKAEADSLSRKHLAGLRVVQKNLVYVTGLTPTIREDRLLDTLRGPEYFGQYGKIIKIVVSKARENAQHQQSVGVYVTFARKEDAEQCIKAVDGSSNGDRQLRSPLQAGGTKQCLNGGSSRSTIASNPSPLVTNAIPAQVAKAAKAEETPKKKGKEKEKKEEREKEKEKSAPTSNAAFTEEELKAITEFPSLLDPHGGARRRAMREKENELALHGEAETEVKVPSQSALAPEREDNEATAGGSLQLGGEPEDGIDNSAGHLNHHAIAPPGQQGFAGSLFGQTNALTEDFSSLGLSNRGLTTQQQQQLLLSNFKSNQQPTGPLAASQSLQNQQHGLTTNAPGHTRQTSRFSFANDSASASANVQPVANQKLMSQQNSMMPKNANHFGQIPQHQALGGQFFANVQGPPPGLKPTGTPPVGGTSMFGQGHGFATGGLGYGANAAGRNNGDTMYQDLLRSRNMDGASRVADGKRESMFPSFLNQHSANSTPAPAPGLMPFPYGPSPGAYQDSGSQKSKKKGKKHRHANTSSSGGGGLADVQDPSILQARLHQGGMAGQGMYGQGQGGFSSLYANNNYNGAGRWYAGLGTSTWHHTTIIIMFSFLHYTGRESCCFARRLGQLLSSSSSWPSHLCTDDATFSAEEQASFNVDALVNDTEPELEPPRSIPSTPMSSHFFTQSRRATPTIPPGFSATAIPRAIVEESKSRPSSRPMSRTTSSTITPAVPVVPVTPAKNKKTKQPVEAPPAITTQVKATPETPTKVTGKASTVKTPTVGVPTPKAVEVTPIQKKQQPKAEEKKPTPETPGKESVKGKAPKKNASSQDTSPQKKTAKASAVESKEPTTAPFATPVASTKRQPPGKLDITAASQSPAGEQSPATSSQKADAQVKSTRATPVTSTTSVPASPAAAATGSPIKRTVAPRTLRVVPTPKTENPPPLSAASAPPLPQISTVDKLRSRQASIASMNLPGTPISEMMSDTASVTSTSFSRANSPPPIGGKVGTAPVRKKTKSQAKKDRQERKKQIEEEMAIEENKSDVEVIQAPIIGRKKKTKKPTTIPKSLTKSQPASPKPAMVEEVYSDAPAPVVAARPAPSPKTSATATPDPEHFPDSKERRECTAQSIMVDLQKTGELLASTLEFFKPLSSSLTHASRTTPASSVSGPPDLKIHFSEADLEALAKKKPVRLNGHDDRSDSRTLITPNGKFFWGLSEELEEKALQLERQIEELRGHARFHPRKHPSYPHSHNAATSQNKDVLPAIATALKEAGKKLGNNNTQQMPRLDAQSILNEAAREAARQAERLPLPPVQQQQESQQPPPPPQPQTPADAGSYLNHFVLPKTDNPPPNQPRPEMAAVGGPPGAGTANISVNVGKFAKAAKAVVEGGAVGSTEIDGMGMMAADLLGGVFVQGLEALVGAGLGFESSQEFGLDSNGNITIGRGGAVGGGLNMEGLMSAIEGFDGSRYGRGSVMSMEEAERAMHAAKREHEVLEKKLAALMKKNKKLFGGVGR</sequence>
<feature type="domain" description="RRM" evidence="4">
    <location>
        <begin position="172"/>
        <end position="258"/>
    </location>
</feature>
<gene>
    <name evidence="5" type="ORF">SNOG_06382</name>
</gene>
<dbReference type="InterPro" id="IPR039780">
    <property type="entry name" value="Mot2"/>
</dbReference>
<feature type="compositionally biased region" description="Basic and acidic residues" evidence="3">
    <location>
        <begin position="293"/>
        <end position="319"/>
    </location>
</feature>
<dbReference type="Pfam" id="PF14570">
    <property type="entry name" value="zf-RING_4"/>
    <property type="match status" value="1"/>
</dbReference>
<feature type="region of interest" description="Disordered" evidence="3">
    <location>
        <begin position="463"/>
        <end position="495"/>
    </location>
</feature>
<dbReference type="CDD" id="cd12438">
    <property type="entry name" value="RRM_CNOT4"/>
    <property type="match status" value="1"/>
</dbReference>
<dbReference type="InterPro" id="IPR000504">
    <property type="entry name" value="RRM_dom"/>
</dbReference>
<dbReference type="InterPro" id="IPR012677">
    <property type="entry name" value="Nucleotide-bd_a/b_plait_sf"/>
</dbReference>
<protein>
    <recommendedName>
        <fullName evidence="4">RRM domain-containing protein</fullName>
    </recommendedName>
</protein>
<evidence type="ECO:0000259" key="4">
    <source>
        <dbReference type="PROSITE" id="PS50102"/>
    </source>
</evidence>
<dbReference type="GO" id="GO:0016567">
    <property type="term" value="P:protein ubiquitination"/>
    <property type="evidence" value="ECO:0000318"/>
    <property type="project" value="GO_Central"/>
</dbReference>
<feature type="compositionally biased region" description="Pro residues" evidence="3">
    <location>
        <begin position="637"/>
        <end position="649"/>
    </location>
</feature>
<dbReference type="SMART" id="SM00361">
    <property type="entry name" value="RRM_1"/>
    <property type="match status" value="1"/>
</dbReference>
<feature type="region of interest" description="Disordered" evidence="3">
    <location>
        <begin position="1445"/>
        <end position="1499"/>
    </location>
</feature>
<evidence type="ECO:0000256" key="1">
    <source>
        <dbReference type="PROSITE-ProRule" id="PRU00176"/>
    </source>
</evidence>
<evidence type="ECO:0000313" key="6">
    <source>
        <dbReference type="Proteomes" id="UP000001055"/>
    </source>
</evidence>
<feature type="region of interest" description="Disordered" evidence="3">
    <location>
        <begin position="846"/>
        <end position="1170"/>
    </location>
</feature>
<dbReference type="InterPro" id="IPR034261">
    <property type="entry name" value="CNOT4_RRM"/>
</dbReference>
<feature type="compositionally biased region" description="Basic and acidic residues" evidence="3">
    <location>
        <begin position="937"/>
        <end position="955"/>
    </location>
</feature>
<proteinExistence type="predicted"/>
<dbReference type="InterPro" id="IPR003954">
    <property type="entry name" value="RRM_euk-type"/>
</dbReference>
<feature type="compositionally biased region" description="Low complexity" evidence="3">
    <location>
        <begin position="1224"/>
        <end position="1233"/>
    </location>
</feature>
<feature type="coiled-coil region" evidence="2">
    <location>
        <begin position="1611"/>
        <end position="1638"/>
    </location>
</feature>
<dbReference type="SUPFAM" id="SSF57850">
    <property type="entry name" value="RING/U-box"/>
    <property type="match status" value="1"/>
</dbReference>
<feature type="compositionally biased region" description="Basic and acidic residues" evidence="3">
    <location>
        <begin position="354"/>
        <end position="370"/>
    </location>
</feature>
<dbReference type="eggNOG" id="KOG2068">
    <property type="taxonomic scope" value="Eukaryota"/>
</dbReference>
<feature type="region of interest" description="Disordered" evidence="3">
    <location>
        <begin position="628"/>
        <end position="685"/>
    </location>
</feature>
<dbReference type="HOGENOM" id="CLU_001793_0_0_1"/>
<dbReference type="GO" id="GO:0004842">
    <property type="term" value="F:ubiquitin-protein transferase activity"/>
    <property type="evidence" value="ECO:0000318"/>
    <property type="project" value="GO_Central"/>
</dbReference>
<feature type="compositionally biased region" description="Low complexity" evidence="3">
    <location>
        <begin position="912"/>
        <end position="926"/>
    </location>
</feature>
<dbReference type="GeneID" id="5973633"/>
<organism evidence="5 6">
    <name type="scientific">Phaeosphaeria nodorum (strain SN15 / ATCC MYA-4574 / FGSC 10173)</name>
    <name type="common">Glume blotch fungus</name>
    <name type="synonym">Parastagonospora nodorum</name>
    <dbReference type="NCBI Taxonomy" id="321614"/>
    <lineage>
        <taxon>Eukaryota</taxon>
        <taxon>Fungi</taxon>
        <taxon>Dikarya</taxon>
        <taxon>Ascomycota</taxon>
        <taxon>Pezizomycotina</taxon>
        <taxon>Dothideomycetes</taxon>
        <taxon>Pleosporomycetidae</taxon>
        <taxon>Pleosporales</taxon>
        <taxon>Pleosporineae</taxon>
        <taxon>Phaeosphaeriaceae</taxon>
        <taxon>Parastagonospora</taxon>
    </lineage>
</organism>
<evidence type="ECO:0000256" key="2">
    <source>
        <dbReference type="SAM" id="Coils"/>
    </source>
</evidence>
<dbReference type="STRING" id="321614.Q0UPD2"/>
<dbReference type="InParanoid" id="Q0UPD2"/>
<accession>Q0UPD2</accession>
<dbReference type="Proteomes" id="UP000001055">
    <property type="component" value="Unassembled WGS sequence"/>
</dbReference>
<dbReference type="GO" id="GO:0030014">
    <property type="term" value="C:CCR4-NOT complex"/>
    <property type="evidence" value="ECO:0000318"/>
    <property type="project" value="GO_Central"/>
</dbReference>
<keyword evidence="2" id="KW-0175">Coiled coil</keyword>